<comment type="catalytic activity">
    <reaction evidence="7">
        <text>7,8-dihydropteroate + L-glutamate + ATP = 7,8-dihydrofolate + ADP + phosphate + H(+)</text>
        <dbReference type="Rhea" id="RHEA:23584"/>
        <dbReference type="ChEBI" id="CHEBI:15378"/>
        <dbReference type="ChEBI" id="CHEBI:17839"/>
        <dbReference type="ChEBI" id="CHEBI:29985"/>
        <dbReference type="ChEBI" id="CHEBI:30616"/>
        <dbReference type="ChEBI" id="CHEBI:43474"/>
        <dbReference type="ChEBI" id="CHEBI:57451"/>
        <dbReference type="ChEBI" id="CHEBI:456216"/>
        <dbReference type="EC" id="6.3.2.12"/>
    </reaction>
</comment>
<name>A0A0N1P0Y2_9EURO</name>
<evidence type="ECO:0000256" key="6">
    <source>
        <dbReference type="ARBA" id="ARBA00022842"/>
    </source>
</evidence>
<dbReference type="GO" id="GO:0008841">
    <property type="term" value="F:dihydrofolate synthase activity"/>
    <property type="evidence" value="ECO:0007669"/>
    <property type="project" value="UniProtKB-EC"/>
</dbReference>
<dbReference type="RefSeq" id="XP_018001157.1">
    <property type="nucleotide sequence ID" value="XM_018148431.1"/>
</dbReference>
<dbReference type="AlphaFoldDB" id="A0A0N1P0Y2"/>
<dbReference type="PIRSF" id="PIRSF001563">
    <property type="entry name" value="Folylpolyglu_synth"/>
    <property type="match status" value="1"/>
</dbReference>
<evidence type="ECO:0000256" key="3">
    <source>
        <dbReference type="ARBA" id="ARBA00022723"/>
    </source>
</evidence>
<dbReference type="STRING" id="1664694.A0A0N1P0Y2"/>
<dbReference type="GO" id="GO:0005524">
    <property type="term" value="F:ATP binding"/>
    <property type="evidence" value="ECO:0007669"/>
    <property type="project" value="UniProtKB-KW"/>
</dbReference>
<keyword evidence="6" id="KW-0460">Magnesium</keyword>
<dbReference type="GO" id="GO:0046872">
    <property type="term" value="F:metal ion binding"/>
    <property type="evidence" value="ECO:0007669"/>
    <property type="project" value="UniProtKB-KW"/>
</dbReference>
<evidence type="ECO:0000259" key="8">
    <source>
        <dbReference type="Pfam" id="PF02875"/>
    </source>
</evidence>
<dbReference type="SUPFAM" id="SSF53244">
    <property type="entry name" value="MurD-like peptide ligases, peptide-binding domain"/>
    <property type="match status" value="1"/>
</dbReference>
<dbReference type="InterPro" id="IPR036565">
    <property type="entry name" value="Mur-like_cat_sf"/>
</dbReference>
<evidence type="ECO:0000313" key="10">
    <source>
        <dbReference type="Proteomes" id="UP000038010"/>
    </source>
</evidence>
<evidence type="ECO:0000256" key="1">
    <source>
        <dbReference type="ARBA" id="ARBA00008276"/>
    </source>
</evidence>
<dbReference type="InterPro" id="IPR036615">
    <property type="entry name" value="Mur_ligase_C_dom_sf"/>
</dbReference>
<evidence type="ECO:0000256" key="4">
    <source>
        <dbReference type="ARBA" id="ARBA00022741"/>
    </source>
</evidence>
<dbReference type="VEuPathDB" id="FungiDB:AB675_8018"/>
<keyword evidence="4 7" id="KW-0547">Nucleotide-binding</keyword>
<dbReference type="NCBIfam" id="TIGR01499">
    <property type="entry name" value="folC"/>
    <property type="match status" value="1"/>
</dbReference>
<keyword evidence="2 7" id="KW-0436">Ligase</keyword>
<dbReference type="PANTHER" id="PTHR11136">
    <property type="entry name" value="FOLYLPOLYGLUTAMATE SYNTHASE-RELATED"/>
    <property type="match status" value="1"/>
</dbReference>
<comment type="similarity">
    <text evidence="1 7">Belongs to the folylpolyglutamate synthase family.</text>
</comment>
<keyword evidence="7" id="KW-0554">One-carbon metabolism</keyword>
<reference evidence="9 10" key="1">
    <citation type="submission" date="2015-06" db="EMBL/GenBank/DDBJ databases">
        <title>Draft genome of the ant-associated black yeast Phialophora attae CBS 131958.</title>
        <authorList>
            <person name="Moreno L.F."/>
            <person name="Stielow B.J."/>
            <person name="de Hoog S."/>
            <person name="Vicente V.A."/>
            <person name="Weiss V.A."/>
            <person name="de Vries M."/>
            <person name="Cruz L.M."/>
            <person name="Souza E.M."/>
        </authorList>
    </citation>
    <scope>NUCLEOTIDE SEQUENCE [LARGE SCALE GENOMIC DNA]</scope>
    <source>
        <strain evidence="9 10">CBS 131958</strain>
    </source>
</reference>
<dbReference type="InterPro" id="IPR018109">
    <property type="entry name" value="Folylpolyglutamate_synth_CS"/>
</dbReference>
<proteinExistence type="inferred from homology"/>
<dbReference type="Proteomes" id="UP000038010">
    <property type="component" value="Unassembled WGS sequence"/>
</dbReference>
<dbReference type="GO" id="GO:0005739">
    <property type="term" value="C:mitochondrion"/>
    <property type="evidence" value="ECO:0007669"/>
    <property type="project" value="TreeGrafter"/>
</dbReference>
<organism evidence="9 10">
    <name type="scientific">Cyphellophora attinorum</name>
    <dbReference type="NCBI Taxonomy" id="1664694"/>
    <lineage>
        <taxon>Eukaryota</taxon>
        <taxon>Fungi</taxon>
        <taxon>Dikarya</taxon>
        <taxon>Ascomycota</taxon>
        <taxon>Pezizomycotina</taxon>
        <taxon>Eurotiomycetes</taxon>
        <taxon>Chaetothyriomycetidae</taxon>
        <taxon>Chaetothyriales</taxon>
        <taxon>Cyphellophoraceae</taxon>
        <taxon>Cyphellophora</taxon>
    </lineage>
</organism>
<sequence length="427" mass="46725">MDLQLHRITRLVRDYHAILPWKAIHIAGTNGKGTTAAFLSAFLHGKGINVGRFNSPHLKYRHDCIVLNEQTVDKDHFLEVEKLVKRRDADGKIGATSFELLTATAFEIFAQRKVQVAVVECGLGGRLDATNILTPEEVLCSAITRISLDHQDMLGNTLEKIAAEKAGITKKGVPLVVDRNNHQSVRDVLKAAAASNGSPYHASDEHVSILGKEDFPEGISSQENLATATKVYEIVGKELDLEPLNLKDLRRAIATVKRNWQGRLQWVDLAVLSDEYKEPRLCLVDGAHNREGAARLREFLDRLPSRQPSPATWILGMSSGKDVREIMTELVRENDRVVVCAFDPVDGMPWVKPYGVQDLESVATPLTSKPVIAMVRPVDAIRAALAATTPDELVVIAGSLYLVGHVLRDVDAAAAAAAGSVEVPQTL</sequence>
<keyword evidence="5 7" id="KW-0067">ATP-binding</keyword>
<dbReference type="SUPFAM" id="SSF53623">
    <property type="entry name" value="MurD-like peptide ligases, catalytic domain"/>
    <property type="match status" value="1"/>
</dbReference>
<evidence type="ECO:0000256" key="2">
    <source>
        <dbReference type="ARBA" id="ARBA00022598"/>
    </source>
</evidence>
<comment type="caution">
    <text evidence="9">The sequence shown here is derived from an EMBL/GenBank/DDBJ whole genome shotgun (WGS) entry which is preliminary data.</text>
</comment>
<feature type="domain" description="Mur ligase C-terminal" evidence="8">
    <location>
        <begin position="278"/>
        <end position="399"/>
    </location>
</feature>
<dbReference type="PANTHER" id="PTHR11136:SF0">
    <property type="entry name" value="DIHYDROFOLATE SYNTHETASE-RELATED"/>
    <property type="match status" value="1"/>
</dbReference>
<protein>
    <recommendedName>
        <fullName evidence="7">Dihydrofolate synthetase</fullName>
        <ecNumber evidence="7">6.3.2.12</ecNumber>
    </recommendedName>
</protein>
<comment type="pathway">
    <text evidence="7">Cofactor biosynthesis; tetrahydrofolylpolyglutamate biosynthesis.</text>
</comment>
<dbReference type="GO" id="GO:0006730">
    <property type="term" value="P:one-carbon metabolic process"/>
    <property type="evidence" value="ECO:0007669"/>
    <property type="project" value="UniProtKB-KW"/>
</dbReference>
<keyword evidence="10" id="KW-1185">Reference proteome</keyword>
<dbReference type="Gene3D" id="3.90.190.20">
    <property type="entry name" value="Mur ligase, C-terminal domain"/>
    <property type="match status" value="1"/>
</dbReference>
<dbReference type="Gene3D" id="3.40.1190.10">
    <property type="entry name" value="Mur-like, catalytic domain"/>
    <property type="match status" value="1"/>
</dbReference>
<dbReference type="EC" id="6.3.2.12" evidence="7"/>
<evidence type="ECO:0000256" key="5">
    <source>
        <dbReference type="ARBA" id="ARBA00022840"/>
    </source>
</evidence>
<dbReference type="InterPro" id="IPR001645">
    <property type="entry name" value="Folylpolyglutamate_synth"/>
</dbReference>
<dbReference type="PROSITE" id="PS01012">
    <property type="entry name" value="FOLYLPOLYGLU_SYNT_2"/>
    <property type="match status" value="1"/>
</dbReference>
<evidence type="ECO:0000313" key="9">
    <source>
        <dbReference type="EMBL" id="KPI41194.1"/>
    </source>
</evidence>
<dbReference type="InterPro" id="IPR004101">
    <property type="entry name" value="Mur_ligase_C"/>
</dbReference>
<dbReference type="GO" id="GO:0004326">
    <property type="term" value="F:tetrahydrofolylpolyglutamate synthase activity"/>
    <property type="evidence" value="ECO:0007669"/>
    <property type="project" value="InterPro"/>
</dbReference>
<dbReference type="GeneID" id="28740311"/>
<gene>
    <name evidence="9" type="ORF">AB675_8018</name>
</gene>
<accession>A0A0N1P0Y2</accession>
<dbReference type="OrthoDB" id="5212574at2759"/>
<dbReference type="EMBL" id="LFJN01000010">
    <property type="protein sequence ID" value="KPI41194.1"/>
    <property type="molecule type" value="Genomic_DNA"/>
</dbReference>
<dbReference type="GO" id="GO:0005829">
    <property type="term" value="C:cytosol"/>
    <property type="evidence" value="ECO:0007669"/>
    <property type="project" value="TreeGrafter"/>
</dbReference>
<evidence type="ECO:0000256" key="7">
    <source>
        <dbReference type="PIRNR" id="PIRNR001563"/>
    </source>
</evidence>
<keyword evidence="3" id="KW-0479">Metal-binding</keyword>
<dbReference type="Pfam" id="PF02875">
    <property type="entry name" value="Mur_ligase_C"/>
    <property type="match status" value="1"/>
</dbReference>
<dbReference type="UniPathway" id="UPA00850"/>